<dbReference type="AlphaFoldDB" id="C4LCH0"/>
<dbReference type="InterPro" id="IPR000669">
    <property type="entry name" value="Mannitol_DH"/>
</dbReference>
<keyword evidence="2" id="KW-0520">NAD</keyword>
<dbReference type="Pfam" id="PF08125">
    <property type="entry name" value="Mannitol_dh_C"/>
    <property type="match status" value="1"/>
</dbReference>
<dbReference type="SUPFAM" id="SSF51735">
    <property type="entry name" value="NAD(P)-binding Rossmann-fold domains"/>
    <property type="match status" value="1"/>
</dbReference>
<dbReference type="InterPro" id="IPR013328">
    <property type="entry name" value="6PGD_dom2"/>
</dbReference>
<evidence type="ECO:0000259" key="5">
    <source>
        <dbReference type="Pfam" id="PF08125"/>
    </source>
</evidence>
<dbReference type="PRINTS" id="PR00084">
    <property type="entry name" value="MTLDHDRGNASE"/>
</dbReference>
<proteinExistence type="inferred from homology"/>
<dbReference type="InterPro" id="IPR036291">
    <property type="entry name" value="NAD(P)-bd_dom_sf"/>
</dbReference>
<feature type="domain" description="Mannitol dehydrogenase N-terminal" evidence="4">
    <location>
        <begin position="30"/>
        <end position="278"/>
    </location>
</feature>
<dbReference type="KEGG" id="tau:Tola_2883"/>
<dbReference type="PANTHER" id="PTHR43362:SF1">
    <property type="entry name" value="MANNITOL DEHYDROGENASE 2-RELATED"/>
    <property type="match status" value="1"/>
</dbReference>
<reference evidence="7" key="1">
    <citation type="submission" date="2009-05" db="EMBL/GenBank/DDBJ databases">
        <title>Complete sequence of Tolumonas auensis DSM 9187.</title>
        <authorList>
            <consortium name="US DOE Joint Genome Institute"/>
            <person name="Lucas S."/>
            <person name="Copeland A."/>
            <person name="Lapidus A."/>
            <person name="Glavina del Rio T."/>
            <person name="Tice H."/>
            <person name="Bruce D."/>
            <person name="Goodwin L."/>
            <person name="Pitluck S."/>
            <person name="Chertkov O."/>
            <person name="Brettin T."/>
            <person name="Detter J.C."/>
            <person name="Han C."/>
            <person name="Larimer F."/>
            <person name="Land M."/>
            <person name="Hauser L."/>
            <person name="Kyrpides N."/>
            <person name="Mikhailova N."/>
            <person name="Spring S."/>
            <person name="Beller H."/>
        </authorList>
    </citation>
    <scope>NUCLEOTIDE SEQUENCE [LARGE SCALE GENOMIC DNA]</scope>
    <source>
        <strain evidence="7">DSM 9187 / TA4</strain>
    </source>
</reference>
<comment type="similarity">
    <text evidence="3">Belongs to the mannitol dehydrogenase family. UxuB subfamily.</text>
</comment>
<evidence type="ECO:0000313" key="6">
    <source>
        <dbReference type="EMBL" id="ACQ94474.1"/>
    </source>
</evidence>
<protein>
    <submittedName>
        <fullName evidence="6">Mannitol dehydrogenase domain protein</fullName>
    </submittedName>
</protein>
<evidence type="ECO:0000256" key="2">
    <source>
        <dbReference type="ARBA" id="ARBA00023027"/>
    </source>
</evidence>
<dbReference type="Proteomes" id="UP000009073">
    <property type="component" value="Chromosome"/>
</dbReference>
<reference evidence="6 7" key="2">
    <citation type="journal article" date="2011" name="Stand. Genomic Sci.">
        <title>Complete genome sequence of Tolumonas auensis type strain (TA 4).</title>
        <authorList>
            <person name="Chertkov O."/>
            <person name="Copeland A."/>
            <person name="Lucas S."/>
            <person name="Lapidus A."/>
            <person name="Berry K.W."/>
            <person name="Detter J.C."/>
            <person name="Del Rio T.G."/>
            <person name="Hammon N."/>
            <person name="Dalin E."/>
            <person name="Tice H."/>
            <person name="Pitluck S."/>
            <person name="Richardson P."/>
            <person name="Bruce D."/>
            <person name="Goodwin L."/>
            <person name="Han C."/>
            <person name="Tapia R."/>
            <person name="Saunders E."/>
            <person name="Schmutz J."/>
            <person name="Brettin T."/>
            <person name="Larimer F."/>
            <person name="Land M."/>
            <person name="Hauser L."/>
            <person name="Spring S."/>
            <person name="Rohde M."/>
            <person name="Kyrpides N.C."/>
            <person name="Ivanova N."/>
            <person name="Goker M."/>
            <person name="Beller H.R."/>
            <person name="Klenk H.P."/>
            <person name="Woyke T."/>
        </authorList>
    </citation>
    <scope>NUCLEOTIDE SEQUENCE [LARGE SCALE GENOMIC DNA]</scope>
    <source>
        <strain evidence="7">DSM 9187 / TA4</strain>
    </source>
</reference>
<dbReference type="GO" id="GO:0019594">
    <property type="term" value="P:mannitol metabolic process"/>
    <property type="evidence" value="ECO:0007669"/>
    <property type="project" value="InterPro"/>
</dbReference>
<dbReference type="InterPro" id="IPR013131">
    <property type="entry name" value="Mannitol_DH_N"/>
</dbReference>
<keyword evidence="1" id="KW-0560">Oxidoreductase</keyword>
<dbReference type="OrthoDB" id="271711at2"/>
<dbReference type="InterPro" id="IPR013118">
    <property type="entry name" value="Mannitol_DH_C"/>
</dbReference>
<dbReference type="PROSITE" id="PS00974">
    <property type="entry name" value="MANNITOL_DHGENASE"/>
    <property type="match status" value="1"/>
</dbReference>
<feature type="domain" description="Mannitol dehydrogenase C-terminal" evidence="5">
    <location>
        <begin position="287"/>
        <end position="479"/>
    </location>
</feature>
<sequence length="491" mass="53730">MTSISKNISNTELNSGIETAQYDRSRLKSRIAHIGFGAFHRAHQALFTNEVAAKTDSDWGECAVELFGDGALIKTLREQNHLYTVVEKSADKNDVKIIGSVIESVHSQLDGTDAVLEKLAEPQIAIVSLTITEKGYCSDPATGQLDKNNALIVHDLANPETPKSAIGYLVQALKLRRDRGLPAFSVLSCDNVPENGHVARRAVLGYVNLLDKKLADWIETNVTFPCTMVDRIVPAATPETLADVEKLLGVADSCGIATESFRQWVIEDNFVAGHPDWAVAGAQLVKDVIPYEDMKLRMLNGSHSFLAYLGYLGGYQHIDETMTDANYRNAAFTLMTREQAPTLNMPEKTDLVGYANLLITRFCNPSLKHRTWQIAMDGTQKLPQRMLNSIRFHLKNGNDFSHLALGVAGWMRYVSGVDEQGNVIDVRDPMAEQLKAICDQHGLNVSVVPALAGVEAIFGTDLAANPLFIQAVTDAYARLLAVGARQAVAAL</sequence>
<dbReference type="PANTHER" id="PTHR43362">
    <property type="entry name" value="MANNITOL DEHYDROGENASE DSF1-RELATED"/>
    <property type="match status" value="1"/>
</dbReference>
<accession>C4LCH0</accession>
<dbReference type="EMBL" id="CP001616">
    <property type="protein sequence ID" value="ACQ94474.1"/>
    <property type="molecule type" value="Genomic_DNA"/>
</dbReference>
<dbReference type="RefSeq" id="WP_015879923.1">
    <property type="nucleotide sequence ID" value="NC_012691.1"/>
</dbReference>
<dbReference type="InterPro" id="IPR050988">
    <property type="entry name" value="Mannitol_DH/Oxidoreductase"/>
</dbReference>
<dbReference type="Gene3D" id="3.40.50.720">
    <property type="entry name" value="NAD(P)-binding Rossmann-like Domain"/>
    <property type="match status" value="1"/>
</dbReference>
<dbReference type="InterPro" id="IPR008927">
    <property type="entry name" value="6-PGluconate_DH-like_C_sf"/>
</dbReference>
<evidence type="ECO:0000313" key="7">
    <source>
        <dbReference type="Proteomes" id="UP000009073"/>
    </source>
</evidence>
<dbReference type="NCBIfam" id="NF011611">
    <property type="entry name" value="PRK15037.1"/>
    <property type="match status" value="1"/>
</dbReference>
<dbReference type="STRING" id="595494.Tola_2883"/>
<dbReference type="GO" id="GO:0016616">
    <property type="term" value="F:oxidoreductase activity, acting on the CH-OH group of donors, NAD or NADP as acceptor"/>
    <property type="evidence" value="ECO:0007669"/>
    <property type="project" value="TreeGrafter"/>
</dbReference>
<name>C4LCH0_TOLAT</name>
<organism evidence="6 7">
    <name type="scientific">Tolumonas auensis (strain DSM 9187 / NBRC 110442 / TA 4)</name>
    <dbReference type="NCBI Taxonomy" id="595494"/>
    <lineage>
        <taxon>Bacteria</taxon>
        <taxon>Pseudomonadati</taxon>
        <taxon>Pseudomonadota</taxon>
        <taxon>Gammaproteobacteria</taxon>
        <taxon>Aeromonadales</taxon>
        <taxon>Aeromonadaceae</taxon>
        <taxon>Tolumonas</taxon>
    </lineage>
</organism>
<dbReference type="Gene3D" id="1.10.1040.10">
    <property type="entry name" value="N-(1-d-carboxylethyl)-l-norvaline Dehydrogenase, domain 2"/>
    <property type="match status" value="1"/>
</dbReference>
<gene>
    <name evidence="6" type="ordered locus">Tola_2883</name>
</gene>
<dbReference type="SUPFAM" id="SSF48179">
    <property type="entry name" value="6-phosphogluconate dehydrogenase C-terminal domain-like"/>
    <property type="match status" value="1"/>
</dbReference>
<dbReference type="Pfam" id="PF01232">
    <property type="entry name" value="Mannitol_dh"/>
    <property type="match status" value="1"/>
</dbReference>
<dbReference type="FunFam" id="3.40.50.720:FF:000129">
    <property type="entry name" value="D-mannonate oxidoreductase"/>
    <property type="match status" value="1"/>
</dbReference>
<evidence type="ECO:0000256" key="1">
    <source>
        <dbReference type="ARBA" id="ARBA00023002"/>
    </source>
</evidence>
<keyword evidence="7" id="KW-1185">Reference proteome</keyword>
<evidence type="ECO:0000259" key="4">
    <source>
        <dbReference type="Pfam" id="PF01232"/>
    </source>
</evidence>
<dbReference type="HOGENOM" id="CLU_027324_0_1_6"/>
<dbReference type="eggNOG" id="COG0246">
    <property type="taxonomic scope" value="Bacteria"/>
</dbReference>
<evidence type="ECO:0000256" key="3">
    <source>
        <dbReference type="ARBA" id="ARBA00061451"/>
    </source>
</evidence>
<dbReference type="InterPro" id="IPR023027">
    <property type="entry name" value="Mannitol_DH_CS"/>
</dbReference>